<name>A0A378I7T0_9GAMM</name>
<dbReference type="OrthoDB" id="5648135at2"/>
<dbReference type="Proteomes" id="UP000054735">
    <property type="component" value="Unassembled WGS sequence"/>
</dbReference>
<evidence type="ECO:0000313" key="3">
    <source>
        <dbReference type="Proteomes" id="UP000054735"/>
    </source>
</evidence>
<dbReference type="Gene3D" id="3.40.50.1820">
    <property type="entry name" value="alpha/beta hydrolase"/>
    <property type="match status" value="1"/>
</dbReference>
<dbReference type="AlphaFoldDB" id="A0A378I7T0"/>
<proteinExistence type="predicted"/>
<reference evidence="1 3" key="1">
    <citation type="submission" date="2015-11" db="EMBL/GenBank/DDBJ databases">
        <title>Genomic analysis of 38 Legionella species identifies large and diverse effector repertoires.</title>
        <authorList>
            <person name="Burstein D."/>
            <person name="Amaro F."/>
            <person name="Zusman T."/>
            <person name="Lifshitz Z."/>
            <person name="Cohen O."/>
            <person name="Gilbert J.A."/>
            <person name="Pupko T."/>
            <person name="Shuman H.A."/>
            <person name="Segal G."/>
        </authorList>
    </citation>
    <scope>NUCLEOTIDE SEQUENCE [LARGE SCALE GENOMIC DNA]</scope>
    <source>
        <strain evidence="1 3">CDC#1407-AL-14</strain>
    </source>
</reference>
<dbReference type="STRING" id="28083.Lbir_2663"/>
<dbReference type="EMBL" id="LNXT01000048">
    <property type="protein sequence ID" value="KTC68061.1"/>
    <property type="molecule type" value="Genomic_DNA"/>
</dbReference>
<evidence type="ECO:0000313" key="4">
    <source>
        <dbReference type="Proteomes" id="UP000255066"/>
    </source>
</evidence>
<dbReference type="Proteomes" id="UP000255066">
    <property type="component" value="Unassembled WGS sequence"/>
</dbReference>
<gene>
    <name evidence="1" type="ORF">Lbir_2663</name>
    <name evidence="2" type="ORF">NCTC12437_01000</name>
</gene>
<reference evidence="2 4" key="2">
    <citation type="submission" date="2018-06" db="EMBL/GenBank/DDBJ databases">
        <authorList>
            <consortium name="Pathogen Informatics"/>
            <person name="Doyle S."/>
        </authorList>
    </citation>
    <scope>NUCLEOTIDE SEQUENCE [LARGE SCALE GENOMIC DNA]</scope>
    <source>
        <strain evidence="2 4">NCTC12437</strain>
    </source>
</reference>
<dbReference type="EMBL" id="UGNW01000001">
    <property type="protein sequence ID" value="STX31229.1"/>
    <property type="molecule type" value="Genomic_DNA"/>
</dbReference>
<protein>
    <submittedName>
        <fullName evidence="1 2">Lipase</fullName>
    </submittedName>
</protein>
<organism evidence="2 4">
    <name type="scientific">Legionella birminghamensis</name>
    <dbReference type="NCBI Taxonomy" id="28083"/>
    <lineage>
        <taxon>Bacteria</taxon>
        <taxon>Pseudomonadati</taxon>
        <taxon>Pseudomonadota</taxon>
        <taxon>Gammaproteobacteria</taxon>
        <taxon>Legionellales</taxon>
        <taxon>Legionellaceae</taxon>
        <taxon>Legionella</taxon>
    </lineage>
</organism>
<dbReference type="SUPFAM" id="SSF53474">
    <property type="entry name" value="alpha/beta-Hydrolases"/>
    <property type="match status" value="1"/>
</dbReference>
<dbReference type="InterPro" id="IPR029058">
    <property type="entry name" value="AB_hydrolase_fold"/>
</dbReference>
<keyword evidence="3" id="KW-1185">Reference proteome</keyword>
<dbReference type="RefSeq" id="WP_058524657.1">
    <property type="nucleotide sequence ID" value="NZ_CAAAHV010000013.1"/>
</dbReference>
<evidence type="ECO:0000313" key="1">
    <source>
        <dbReference type="EMBL" id="KTC68061.1"/>
    </source>
</evidence>
<evidence type="ECO:0000313" key="2">
    <source>
        <dbReference type="EMBL" id="STX31229.1"/>
    </source>
</evidence>
<accession>A0A378I7T0</accession>
<sequence>MASSSRAMISLLGKFPHYLAKTIKQNHPVSWTGILLHTMRWLEARSSQLILPNPGFNPQAGKSVAIYCVHGTADRELSFLTMANQLIKLKLPECIKHIVLVNFKNRATGAGIEEDYQEQLLQQILANGDDHVVVMGHSRGGIIASSFAEFCAAKNNIKVEMVVPICAPFGGSYLALDVLAYFSKSVEEMQIGSEFLERLKKAVEQSDYRYYFFEAGRDWIVLEGCATVSGYKHSDANQKLPDHGHISIMTSGTLSRIIHSLFKKHFEKTDFANIRDQKLINNMVSELIKQAEQEPERPSPGLFDFEEEEILDPKILEKICMDSSERIETIMIGGNMLIFHPDYYKITKEEKEPVEKPGLFDF</sequence>